<protein>
    <submittedName>
        <fullName evidence="12">Di-c-type haem protein, MauG/cytochrome c peroxidase</fullName>
    </submittedName>
</protein>
<evidence type="ECO:0000256" key="6">
    <source>
        <dbReference type="ARBA" id="ARBA00023002"/>
    </source>
</evidence>
<comment type="cofactor">
    <cofactor evidence="8">
        <name>heme</name>
        <dbReference type="ChEBI" id="CHEBI:30413"/>
    </cofactor>
    <text evidence="8">Binds 2 heme groups.</text>
</comment>
<keyword evidence="12" id="KW-0575">Peroxidase</keyword>
<sequence>MKQTLRMLGLPLLSIVAMITLGIPGAWAEDDPDFDPPLVPLPPVPEPPDNLITPEKAELGRLLYFDPKLSGDASLGCGDCHDPKQGWGFNDPICRGYPGVVHWRNCHTAVNTGYLSKLFWQGNATSLEAQAKSAATGGISGNGEADVMEQRLRQTPYYVAEFNRVFGTERPILNDAWLAIATFERAMLTQYDTPLDRHLEGDDTALSDEAKLGLELFTGKANCIECHNGPVLSDEKYYNLGVPRPYEWEETGLNTITYRFELYQKGVHEDYYREFKDDLGLYFTTKRPSDMGKFRTQPLRYLAYTAPYMHAGQFYTLEEVIDFYNDGGGDNEFTERAGNKTPILKPLNLSDEEKEALVIFLEEISGEEIVMPVPKVPTYEAMPDVAGLSQAEAKRIGLEFYLAAQGIE</sequence>
<dbReference type="InterPro" id="IPR026259">
    <property type="entry name" value="MauG/Cytc_peroxidase"/>
</dbReference>
<dbReference type="InterPro" id="IPR051395">
    <property type="entry name" value="Cytochrome_c_Peroxidase/MauG"/>
</dbReference>
<dbReference type="PANTHER" id="PTHR30600">
    <property type="entry name" value="CYTOCHROME C PEROXIDASE-RELATED"/>
    <property type="match status" value="1"/>
</dbReference>
<dbReference type="GO" id="GO:0009055">
    <property type="term" value="F:electron transfer activity"/>
    <property type="evidence" value="ECO:0007669"/>
    <property type="project" value="InterPro"/>
</dbReference>
<feature type="binding site" description="covalent" evidence="8">
    <location>
        <position position="80"/>
    </location>
    <ligand>
        <name>heme c</name>
        <dbReference type="ChEBI" id="CHEBI:61717"/>
        <label>1</label>
    </ligand>
</feature>
<evidence type="ECO:0000256" key="7">
    <source>
        <dbReference type="ARBA" id="ARBA00023004"/>
    </source>
</evidence>
<dbReference type="GO" id="GO:0004130">
    <property type="term" value="F:cytochrome-c peroxidase activity"/>
    <property type="evidence" value="ECO:0007669"/>
    <property type="project" value="TreeGrafter"/>
</dbReference>
<keyword evidence="3 9" id="KW-0479">Metal-binding</keyword>
<dbReference type="GO" id="GO:0046872">
    <property type="term" value="F:metal ion binding"/>
    <property type="evidence" value="ECO:0007669"/>
    <property type="project" value="UniProtKB-KW"/>
</dbReference>
<keyword evidence="2 8" id="KW-0349">Heme</keyword>
<feature type="binding site" description="covalent" evidence="8">
    <location>
        <position position="223"/>
    </location>
    <ligand>
        <name>heme c</name>
        <dbReference type="ChEBI" id="CHEBI:61717"/>
        <label>2</label>
    </ligand>
</feature>
<name>A0A2P0QJE5_9PROT</name>
<dbReference type="GO" id="GO:0042597">
    <property type="term" value="C:periplasmic space"/>
    <property type="evidence" value="ECO:0007669"/>
    <property type="project" value="UniProtKB-SubCell"/>
</dbReference>
<dbReference type="InterPro" id="IPR004852">
    <property type="entry name" value="Di-haem_cyt_c_peroxidsae"/>
</dbReference>
<dbReference type="InterPro" id="IPR036909">
    <property type="entry name" value="Cyt_c-like_dom_sf"/>
</dbReference>
<keyword evidence="4 10" id="KW-0732">Signal</keyword>
<evidence type="ECO:0000313" key="12">
    <source>
        <dbReference type="EMBL" id="ART90577.1"/>
    </source>
</evidence>
<proteinExistence type="predicted"/>
<evidence type="ECO:0000256" key="3">
    <source>
        <dbReference type="ARBA" id="ARBA00022723"/>
    </source>
</evidence>
<evidence type="ECO:0000256" key="10">
    <source>
        <dbReference type="SAM" id="SignalP"/>
    </source>
</evidence>
<comment type="subcellular location">
    <subcellularLocation>
        <location evidence="1">Periplasm</location>
    </subcellularLocation>
</comment>
<keyword evidence="6" id="KW-0560">Oxidoreductase</keyword>
<feature type="binding site" description="covalent" evidence="8">
    <location>
        <position position="226"/>
    </location>
    <ligand>
        <name>heme c</name>
        <dbReference type="ChEBI" id="CHEBI:61717"/>
        <label>2</label>
    </ligand>
</feature>
<feature type="binding site" description="covalent" evidence="8">
    <location>
        <position position="77"/>
    </location>
    <ligand>
        <name>heme c</name>
        <dbReference type="ChEBI" id="CHEBI:61717"/>
        <label>1</label>
    </ligand>
</feature>
<evidence type="ECO:0000256" key="8">
    <source>
        <dbReference type="PIRSR" id="PIRSR000294-1"/>
    </source>
</evidence>
<feature type="domain" description="Cytochrome c" evidence="11">
    <location>
        <begin position="208"/>
        <end position="365"/>
    </location>
</feature>
<dbReference type="Pfam" id="PF03150">
    <property type="entry name" value="CCP_MauG"/>
    <property type="match status" value="1"/>
</dbReference>
<feature type="chain" id="PRO_5015201195" evidence="10">
    <location>
        <begin position="29"/>
        <end position="408"/>
    </location>
</feature>
<keyword evidence="5" id="KW-0574">Periplasm</keyword>
<evidence type="ECO:0000256" key="9">
    <source>
        <dbReference type="PIRSR" id="PIRSR000294-2"/>
    </source>
</evidence>
<evidence type="ECO:0000256" key="4">
    <source>
        <dbReference type="ARBA" id="ARBA00022729"/>
    </source>
</evidence>
<keyword evidence="7 9" id="KW-0408">Iron</keyword>
<dbReference type="GO" id="GO:0020037">
    <property type="term" value="F:heme binding"/>
    <property type="evidence" value="ECO:0007669"/>
    <property type="project" value="InterPro"/>
</dbReference>
<evidence type="ECO:0000256" key="1">
    <source>
        <dbReference type="ARBA" id="ARBA00004418"/>
    </source>
</evidence>
<accession>A0A2P0QJE5</accession>
<evidence type="ECO:0000256" key="5">
    <source>
        <dbReference type="ARBA" id="ARBA00022764"/>
    </source>
</evidence>
<dbReference type="AlphaFoldDB" id="A0A2P0QJE5"/>
<feature type="binding site" description="axial binding residue" evidence="9">
    <location>
        <position position="81"/>
    </location>
    <ligand>
        <name>heme c</name>
        <dbReference type="ChEBI" id="CHEBI:61717"/>
        <label>1</label>
    </ligand>
    <ligandPart>
        <name>Fe</name>
        <dbReference type="ChEBI" id="CHEBI:18248"/>
    </ligandPart>
</feature>
<dbReference type="PROSITE" id="PS51007">
    <property type="entry name" value="CYTC"/>
    <property type="match status" value="1"/>
</dbReference>
<reference evidence="12" key="1">
    <citation type="submission" date="2016-12" db="EMBL/GenBank/DDBJ databases">
        <title>Arsenic respiratory pathways in the anoxic pelagic waters of the Pacific Ocean.</title>
        <authorList>
            <person name="Saunders J.K."/>
            <person name="Fuchsman C.A."/>
            <person name="McKay C."/>
            <person name="Rocap G."/>
        </authorList>
    </citation>
    <scope>NUCLEOTIDE SEQUENCE</scope>
</reference>
<dbReference type="SUPFAM" id="SSF46626">
    <property type="entry name" value="Cytochrome c"/>
    <property type="match status" value="2"/>
</dbReference>
<comment type="PTM">
    <text evidence="8">Binds 2 heme groups per subunit.</text>
</comment>
<organism evidence="12">
    <name type="scientific">uncultured Pseudomonadota bacterium</name>
    <dbReference type="NCBI Taxonomy" id="153809"/>
    <lineage>
        <taxon>Bacteria</taxon>
        <taxon>Pseudomonadati</taxon>
        <taxon>Pseudomonadota</taxon>
        <taxon>environmental samples</taxon>
    </lineage>
</organism>
<evidence type="ECO:0000256" key="2">
    <source>
        <dbReference type="ARBA" id="ARBA00022617"/>
    </source>
</evidence>
<feature type="signal peptide" evidence="10">
    <location>
        <begin position="1"/>
        <end position="28"/>
    </location>
</feature>
<dbReference type="InterPro" id="IPR009056">
    <property type="entry name" value="Cyt_c-like_dom"/>
</dbReference>
<dbReference type="PANTHER" id="PTHR30600:SF10">
    <property type="entry name" value="BLL6722 PROTEIN"/>
    <property type="match status" value="1"/>
</dbReference>
<dbReference type="PIRSF" id="PIRSF000294">
    <property type="entry name" value="Cytochrome-c_peroxidase"/>
    <property type="match status" value="1"/>
</dbReference>
<evidence type="ECO:0000259" key="11">
    <source>
        <dbReference type="PROSITE" id="PS51007"/>
    </source>
</evidence>
<feature type="binding site" description="axial binding residue" evidence="9">
    <location>
        <position position="227"/>
    </location>
    <ligand>
        <name>heme c</name>
        <dbReference type="ChEBI" id="CHEBI:61717"/>
        <label>2</label>
    </ligand>
    <ligandPart>
        <name>Fe</name>
        <dbReference type="ChEBI" id="CHEBI:18248"/>
    </ligandPart>
</feature>
<dbReference type="Gene3D" id="1.10.760.10">
    <property type="entry name" value="Cytochrome c-like domain"/>
    <property type="match status" value="2"/>
</dbReference>
<dbReference type="EMBL" id="KY400105">
    <property type="protein sequence ID" value="ART90577.1"/>
    <property type="molecule type" value="Genomic_DNA"/>
</dbReference>